<dbReference type="AlphaFoldDB" id="A0A5J6GBB5"/>
<proteinExistence type="predicted"/>
<feature type="chain" id="PRO_5038383864" description="Lipoprotein" evidence="2">
    <location>
        <begin position="28"/>
        <end position="198"/>
    </location>
</feature>
<protein>
    <recommendedName>
        <fullName evidence="5">Lipoprotein</fullName>
    </recommendedName>
</protein>
<dbReference type="EMBL" id="CP023699">
    <property type="protein sequence ID" value="QEU91218.1"/>
    <property type="molecule type" value="Genomic_DNA"/>
</dbReference>
<gene>
    <name evidence="3" type="ORF">CP970_10250</name>
</gene>
<feature type="compositionally biased region" description="Basic and acidic residues" evidence="1">
    <location>
        <begin position="47"/>
        <end position="65"/>
    </location>
</feature>
<evidence type="ECO:0000313" key="4">
    <source>
        <dbReference type="Proteomes" id="UP000325529"/>
    </source>
</evidence>
<keyword evidence="4" id="KW-1185">Reference proteome</keyword>
<reference evidence="3 4" key="1">
    <citation type="submission" date="2017-09" db="EMBL/GenBank/DDBJ databases">
        <authorList>
            <person name="Lee N."/>
            <person name="Cho B.-K."/>
        </authorList>
    </citation>
    <scope>NUCLEOTIDE SEQUENCE [LARGE SCALE GENOMIC DNA]</scope>
    <source>
        <strain evidence="3 4">ATCC 12853</strain>
    </source>
</reference>
<dbReference type="RefSeq" id="WP_150493209.1">
    <property type="nucleotide sequence ID" value="NZ_CP023699.1"/>
</dbReference>
<evidence type="ECO:0008006" key="5">
    <source>
        <dbReference type="Google" id="ProtNLM"/>
    </source>
</evidence>
<organism evidence="3 4">
    <name type="scientific">Streptomyces kanamyceticus</name>
    <dbReference type="NCBI Taxonomy" id="1967"/>
    <lineage>
        <taxon>Bacteria</taxon>
        <taxon>Bacillati</taxon>
        <taxon>Actinomycetota</taxon>
        <taxon>Actinomycetes</taxon>
        <taxon>Kitasatosporales</taxon>
        <taxon>Streptomycetaceae</taxon>
        <taxon>Streptomyces</taxon>
    </lineage>
</organism>
<evidence type="ECO:0000256" key="1">
    <source>
        <dbReference type="SAM" id="MobiDB-lite"/>
    </source>
</evidence>
<dbReference type="PROSITE" id="PS51257">
    <property type="entry name" value="PROKAR_LIPOPROTEIN"/>
    <property type="match status" value="1"/>
</dbReference>
<sequence length="198" mass="20455">MIRSTISSRRRMAGVATAALLSLGLLTACGSGSSDTDASSASSSQKGEPRADSSDKGAKGAKGDSDLSTLAEGIQGGDTRTAPAFQFSVDGGTEAIGAVSDLTMDQPTEQTPSNKLIPGQQQTGTMTVVRGTEQSQQFTDLINGATQPQTASLNMLDPITGNATKQYTLQEPRVIKVDNPQTGNAQSVTIRFTNLTIG</sequence>
<name>A0A5J6GBB5_STRKN</name>
<dbReference type="KEGG" id="ska:CP970_10250"/>
<feature type="compositionally biased region" description="Low complexity" evidence="1">
    <location>
        <begin position="30"/>
        <end position="44"/>
    </location>
</feature>
<evidence type="ECO:0000313" key="3">
    <source>
        <dbReference type="EMBL" id="QEU91218.1"/>
    </source>
</evidence>
<accession>A0A5J6GBB5</accession>
<evidence type="ECO:0000256" key="2">
    <source>
        <dbReference type="SAM" id="SignalP"/>
    </source>
</evidence>
<feature type="region of interest" description="Disordered" evidence="1">
    <location>
        <begin position="30"/>
        <end position="85"/>
    </location>
</feature>
<feature type="signal peptide" evidence="2">
    <location>
        <begin position="1"/>
        <end position="27"/>
    </location>
</feature>
<dbReference type="Proteomes" id="UP000325529">
    <property type="component" value="Chromosome"/>
</dbReference>
<keyword evidence="2" id="KW-0732">Signal</keyword>